<protein>
    <submittedName>
        <fullName evidence="1">Uncharacterized protein</fullName>
    </submittedName>
</protein>
<reference evidence="1 2" key="1">
    <citation type="submission" date="2023-07" db="EMBL/GenBank/DDBJ databases">
        <title>Sorghum-associated microbial communities from plants grown in Nebraska, USA.</title>
        <authorList>
            <person name="Schachtman D."/>
        </authorList>
    </citation>
    <scope>NUCLEOTIDE SEQUENCE [LARGE SCALE GENOMIC DNA]</scope>
    <source>
        <strain evidence="1 2">CC258</strain>
    </source>
</reference>
<name>A0ABU1P447_9BACL</name>
<keyword evidence="2" id="KW-1185">Reference proteome</keyword>
<evidence type="ECO:0000313" key="2">
    <source>
        <dbReference type="Proteomes" id="UP001267290"/>
    </source>
</evidence>
<organism evidence="1 2">
    <name type="scientific">Paenibacillus qinlingensis</name>
    <dbReference type="NCBI Taxonomy" id="1837343"/>
    <lineage>
        <taxon>Bacteria</taxon>
        <taxon>Bacillati</taxon>
        <taxon>Bacillota</taxon>
        <taxon>Bacilli</taxon>
        <taxon>Bacillales</taxon>
        <taxon>Paenibacillaceae</taxon>
        <taxon>Paenibacillus</taxon>
    </lineage>
</organism>
<proteinExistence type="predicted"/>
<dbReference type="Proteomes" id="UP001267290">
    <property type="component" value="Unassembled WGS sequence"/>
</dbReference>
<dbReference type="EMBL" id="JAVDSB010000017">
    <property type="protein sequence ID" value="MDR6554530.1"/>
    <property type="molecule type" value="Genomic_DNA"/>
</dbReference>
<gene>
    <name evidence="1" type="ORF">J2736_005760</name>
</gene>
<comment type="caution">
    <text evidence="1">The sequence shown here is derived from an EMBL/GenBank/DDBJ whole genome shotgun (WGS) entry which is preliminary data.</text>
</comment>
<accession>A0ABU1P447</accession>
<sequence>MVNNLITVNAMTNTGDGPSRRNAAAAESRWKVQTDASMFSELQF</sequence>
<evidence type="ECO:0000313" key="1">
    <source>
        <dbReference type="EMBL" id="MDR6554530.1"/>
    </source>
</evidence>